<dbReference type="GO" id="GO:0005777">
    <property type="term" value="C:peroxisome"/>
    <property type="evidence" value="ECO:0007669"/>
    <property type="project" value="TreeGrafter"/>
</dbReference>
<evidence type="ECO:0000313" key="7">
    <source>
        <dbReference type="EMBL" id="KYK56899.1"/>
    </source>
</evidence>
<dbReference type="RefSeq" id="XP_040656251.1">
    <property type="nucleotide sequence ID" value="XM_040801218.1"/>
</dbReference>
<keyword evidence="8" id="KW-1185">Reference proteome</keyword>
<dbReference type="Proteomes" id="UP000076580">
    <property type="component" value="Chromosome 02"/>
</dbReference>
<dbReference type="Gene3D" id="3.40.50.720">
    <property type="entry name" value="NAD(P)-binding Rossmann-like Domain"/>
    <property type="match status" value="1"/>
</dbReference>
<feature type="domain" description="Ketoreductase (KR)" evidence="6">
    <location>
        <begin position="23"/>
        <end position="109"/>
    </location>
</feature>
<evidence type="ECO:0000256" key="1">
    <source>
        <dbReference type="ARBA" id="ARBA00022857"/>
    </source>
</evidence>
<proteinExistence type="predicted"/>
<evidence type="ECO:0000256" key="2">
    <source>
        <dbReference type="ARBA" id="ARBA00023002"/>
    </source>
</evidence>
<dbReference type="EMBL" id="LAYC01000002">
    <property type="protein sequence ID" value="KYK56899.1"/>
    <property type="molecule type" value="Genomic_DNA"/>
</dbReference>
<evidence type="ECO:0000256" key="3">
    <source>
        <dbReference type="ARBA" id="ARBA00026117"/>
    </source>
</evidence>
<dbReference type="Pfam" id="PF13561">
    <property type="entry name" value="adh_short_C2"/>
    <property type="match status" value="1"/>
</dbReference>
<dbReference type="PRINTS" id="PR00081">
    <property type="entry name" value="GDHRDH"/>
</dbReference>
<dbReference type="GO" id="GO:0009062">
    <property type="term" value="P:fatty acid catabolic process"/>
    <property type="evidence" value="ECO:0007669"/>
    <property type="project" value="InterPro"/>
</dbReference>
<dbReference type="InterPro" id="IPR045017">
    <property type="entry name" value="DECR2-like"/>
</dbReference>
<dbReference type="STRING" id="98403.A0A151GIJ5"/>
<dbReference type="GO" id="GO:0008670">
    <property type="term" value="F:2,4-dienoyl-CoA reductase (NADPH) activity"/>
    <property type="evidence" value="ECO:0007669"/>
    <property type="project" value="InterPro"/>
</dbReference>
<dbReference type="FunCoup" id="A0A151GIJ5">
    <property type="interactions" value="229"/>
</dbReference>
<accession>A0A151GIJ5</accession>
<dbReference type="EC" id="1.3.1.124" evidence="3"/>
<comment type="catalytic activity">
    <reaction evidence="4">
        <text>a (2E,4E)-dienoyl-CoA + NADPH + H(+) = a 4,5-saturated-(3E)-enoyl-CoA + NADP(+)</text>
        <dbReference type="Rhea" id="RHEA:45912"/>
        <dbReference type="ChEBI" id="CHEBI:15378"/>
        <dbReference type="ChEBI" id="CHEBI:57783"/>
        <dbReference type="ChEBI" id="CHEBI:58349"/>
        <dbReference type="ChEBI" id="CHEBI:85101"/>
        <dbReference type="ChEBI" id="CHEBI:85493"/>
        <dbReference type="EC" id="1.3.1.124"/>
    </reaction>
</comment>
<protein>
    <recommendedName>
        <fullName evidence="3">2,4-dienoyl-CoA reductase [(3E)-enoyl-CoA-producing]</fullName>
        <ecNumber evidence="3">1.3.1.124</ecNumber>
    </recommendedName>
</protein>
<organism evidence="7 8">
    <name type="scientific">Drechmeria coniospora</name>
    <name type="common">Nematophagous fungus</name>
    <name type="synonym">Meria coniospora</name>
    <dbReference type="NCBI Taxonomy" id="98403"/>
    <lineage>
        <taxon>Eukaryota</taxon>
        <taxon>Fungi</taxon>
        <taxon>Dikarya</taxon>
        <taxon>Ascomycota</taxon>
        <taxon>Pezizomycotina</taxon>
        <taxon>Sordariomycetes</taxon>
        <taxon>Hypocreomycetidae</taxon>
        <taxon>Hypocreales</taxon>
        <taxon>Ophiocordycipitaceae</taxon>
        <taxon>Drechmeria</taxon>
    </lineage>
</organism>
<dbReference type="PANTHER" id="PTHR43296">
    <property type="entry name" value="PEROXISOMAL 2,4-DIENOYL-COA REDUCTASE"/>
    <property type="match status" value="1"/>
</dbReference>
<dbReference type="Pfam" id="PF08659">
    <property type="entry name" value="KR"/>
    <property type="match status" value="1"/>
</dbReference>
<comment type="catalytic activity">
    <reaction evidence="5">
        <text>a (2E,4Z)-dienoyl-CoA + NADPH + H(+) = a 4,5-saturated-(3E)-enoyl-CoA + NADP(+)</text>
        <dbReference type="Rhea" id="RHEA:61892"/>
        <dbReference type="ChEBI" id="CHEBI:15378"/>
        <dbReference type="ChEBI" id="CHEBI:57783"/>
        <dbReference type="ChEBI" id="CHEBI:58349"/>
        <dbReference type="ChEBI" id="CHEBI:85099"/>
        <dbReference type="ChEBI" id="CHEBI:85493"/>
        <dbReference type="EC" id="1.3.1.124"/>
    </reaction>
</comment>
<keyword evidence="2" id="KW-0560">Oxidoreductase</keyword>
<dbReference type="AlphaFoldDB" id="A0A151GIJ5"/>
<gene>
    <name evidence="7" type="ORF">DCS_03905</name>
</gene>
<dbReference type="GeneID" id="63716548"/>
<evidence type="ECO:0000256" key="4">
    <source>
        <dbReference type="ARBA" id="ARBA00048009"/>
    </source>
</evidence>
<evidence type="ECO:0000259" key="6">
    <source>
        <dbReference type="Pfam" id="PF08659"/>
    </source>
</evidence>
<comment type="caution">
    <text evidence="7">The sequence shown here is derived from an EMBL/GenBank/DDBJ whole genome shotgun (WGS) entry which is preliminary data.</text>
</comment>
<dbReference type="InterPro" id="IPR013968">
    <property type="entry name" value="PKS_KR"/>
</dbReference>
<sequence length="322" mass="33749">MSVPESKYLSSVWRDGIFKDRVVFVTGGAGTICSMQTRALVRLGANACIIGRSEGKTEQAAKEIATVRAGAKVIGIGGCDVRKPESLQAAADRCARELGGIDFVITASRTDTYALLPANADAKPLWSSAGAAGNFVVSLEGMSPNAFKSVMDIDVLGTFNTIKATIPHLLRSPSPRIIYVSATFHYTGMPMQAHVAAAKAAVDSLMASVALEYGPRGVQSNVIAPGAIEETEGAARLLSSDPDQVKEYTSTIPSGRIGTVRDIADATVFLFSDAGSYVNGQAIPVDGAAWRRQGAASIGADKSMQYPNYLLAAADEGQKSKL</sequence>
<dbReference type="PANTHER" id="PTHR43296:SF2">
    <property type="entry name" value="PEROXISOMAL 2,4-DIENOYL-COA REDUCTASE [(3E)-ENOYL-COA-PRODUCING]"/>
    <property type="match status" value="1"/>
</dbReference>
<dbReference type="InterPro" id="IPR036291">
    <property type="entry name" value="NAD(P)-bd_dom_sf"/>
</dbReference>
<dbReference type="InterPro" id="IPR002347">
    <property type="entry name" value="SDR_fam"/>
</dbReference>
<reference evidence="7 8" key="1">
    <citation type="journal article" date="2016" name="Sci. Rep.">
        <title>Insights into Adaptations to a Near-Obligate Nematode Endoparasitic Lifestyle from the Finished Genome of Drechmeria coniospora.</title>
        <authorList>
            <person name="Zhang L."/>
            <person name="Zhou Z."/>
            <person name="Guo Q."/>
            <person name="Fokkens L."/>
            <person name="Miskei M."/>
            <person name="Pocsi I."/>
            <person name="Zhang W."/>
            <person name="Chen M."/>
            <person name="Wang L."/>
            <person name="Sun Y."/>
            <person name="Donzelli B.G."/>
            <person name="Gibson D.M."/>
            <person name="Nelson D.R."/>
            <person name="Luo J.G."/>
            <person name="Rep M."/>
            <person name="Liu H."/>
            <person name="Yang S."/>
            <person name="Wang J."/>
            <person name="Krasnoff S.B."/>
            <person name="Xu Y."/>
            <person name="Molnar I."/>
            <person name="Lin M."/>
        </authorList>
    </citation>
    <scope>NUCLEOTIDE SEQUENCE [LARGE SCALE GENOMIC DNA]</scope>
    <source>
        <strain evidence="7 8">ARSEF 6962</strain>
    </source>
</reference>
<dbReference type="InParanoid" id="A0A151GIJ5"/>
<evidence type="ECO:0000256" key="5">
    <source>
        <dbReference type="ARBA" id="ARBA00048340"/>
    </source>
</evidence>
<dbReference type="SUPFAM" id="SSF51735">
    <property type="entry name" value="NAD(P)-binding Rossmann-fold domains"/>
    <property type="match status" value="1"/>
</dbReference>
<name>A0A151GIJ5_DRECN</name>
<keyword evidence="1" id="KW-0521">NADP</keyword>
<evidence type="ECO:0000313" key="8">
    <source>
        <dbReference type="Proteomes" id="UP000076580"/>
    </source>
</evidence>